<protein>
    <submittedName>
        <fullName evidence="2">Uncharacterized protein</fullName>
    </submittedName>
</protein>
<evidence type="ECO:0000313" key="2">
    <source>
        <dbReference type="EMBL" id="TDZ26104.1"/>
    </source>
</evidence>
<organism evidence="2 3">
    <name type="scientific">Colletotrichum orbiculare (strain 104-T / ATCC 96160 / CBS 514.97 / LARS 414 / MAFF 240422)</name>
    <name type="common">Cucumber anthracnose fungus</name>
    <name type="synonym">Colletotrichum lagenarium</name>
    <dbReference type="NCBI Taxonomy" id="1213857"/>
    <lineage>
        <taxon>Eukaryota</taxon>
        <taxon>Fungi</taxon>
        <taxon>Dikarya</taxon>
        <taxon>Ascomycota</taxon>
        <taxon>Pezizomycotina</taxon>
        <taxon>Sordariomycetes</taxon>
        <taxon>Hypocreomycetidae</taxon>
        <taxon>Glomerellales</taxon>
        <taxon>Glomerellaceae</taxon>
        <taxon>Colletotrichum</taxon>
        <taxon>Colletotrichum orbiculare species complex</taxon>
    </lineage>
</organism>
<evidence type="ECO:0000313" key="3">
    <source>
        <dbReference type="Proteomes" id="UP000014480"/>
    </source>
</evidence>
<dbReference type="EMBL" id="AMCV02000001">
    <property type="protein sequence ID" value="TDZ26104.1"/>
    <property type="molecule type" value="Genomic_DNA"/>
</dbReference>
<feature type="region of interest" description="Disordered" evidence="1">
    <location>
        <begin position="1"/>
        <end position="26"/>
    </location>
</feature>
<dbReference type="AlphaFoldDB" id="A0A484G877"/>
<dbReference type="Proteomes" id="UP000014480">
    <property type="component" value="Unassembled WGS sequence"/>
</dbReference>
<accession>A0A484G877</accession>
<sequence>MERRSTPALSESNHIHIPRPVLPDSPPLIARQRRAREQRSSVQVIRELRLPLEAGYARADGSPWRSTALRERDGPMFQKAGNAREIWAAERW</sequence>
<evidence type="ECO:0000256" key="1">
    <source>
        <dbReference type="SAM" id="MobiDB-lite"/>
    </source>
</evidence>
<comment type="caution">
    <text evidence="2">The sequence shown here is derived from an EMBL/GenBank/DDBJ whole genome shotgun (WGS) entry which is preliminary data.</text>
</comment>
<reference evidence="3" key="1">
    <citation type="journal article" date="2013" name="New Phytol.">
        <title>Comparative genomic and transcriptomic analyses reveal the hemibiotrophic stage shift of Colletotrichum fungi.</title>
        <authorList>
            <person name="Gan P."/>
            <person name="Ikeda K."/>
            <person name="Irieda H."/>
            <person name="Narusaka M."/>
            <person name="O'Connell R.J."/>
            <person name="Narusaka Y."/>
            <person name="Takano Y."/>
            <person name="Kubo Y."/>
            <person name="Shirasu K."/>
        </authorList>
    </citation>
    <scope>NUCLEOTIDE SEQUENCE [LARGE SCALE GENOMIC DNA]</scope>
    <source>
        <strain evidence="3">104-T / ATCC 96160 / CBS 514.97 / LARS 414 / MAFF 240422</strain>
    </source>
</reference>
<name>A0A484G877_COLOR</name>
<reference evidence="3" key="2">
    <citation type="journal article" date="2019" name="Mol. Plant Microbe Interact.">
        <title>Genome sequence resources for four phytopathogenic fungi from the Colletotrichum orbiculare species complex.</title>
        <authorList>
            <person name="Gan P."/>
            <person name="Tsushima A."/>
            <person name="Narusaka M."/>
            <person name="Narusaka Y."/>
            <person name="Takano Y."/>
            <person name="Kubo Y."/>
            <person name="Shirasu K."/>
        </authorList>
    </citation>
    <scope>GENOME REANNOTATION</scope>
    <source>
        <strain evidence="3">104-T / ATCC 96160 / CBS 514.97 / LARS 414 / MAFF 240422</strain>
    </source>
</reference>
<proteinExistence type="predicted"/>
<keyword evidence="3" id="KW-1185">Reference proteome</keyword>
<gene>
    <name evidence="2" type="ORF">Cob_v000677</name>
</gene>